<evidence type="ECO:0000313" key="4">
    <source>
        <dbReference type="Proteomes" id="UP001302676"/>
    </source>
</evidence>
<feature type="compositionally biased region" description="Polar residues" evidence="2">
    <location>
        <begin position="131"/>
        <end position="144"/>
    </location>
</feature>
<feature type="compositionally biased region" description="Pro residues" evidence="2">
    <location>
        <begin position="616"/>
        <end position="625"/>
    </location>
</feature>
<reference evidence="3" key="2">
    <citation type="submission" date="2023-05" db="EMBL/GenBank/DDBJ databases">
        <authorList>
            <consortium name="Lawrence Berkeley National Laboratory"/>
            <person name="Steindorff A."/>
            <person name="Hensen N."/>
            <person name="Bonometti L."/>
            <person name="Westerberg I."/>
            <person name="Brannstrom I.O."/>
            <person name="Guillou S."/>
            <person name="Cros-Aarteil S."/>
            <person name="Calhoun S."/>
            <person name="Haridas S."/>
            <person name="Kuo A."/>
            <person name="Mondo S."/>
            <person name="Pangilinan J."/>
            <person name="Riley R."/>
            <person name="Labutti K."/>
            <person name="Andreopoulos B."/>
            <person name="Lipzen A."/>
            <person name="Chen C."/>
            <person name="Yanf M."/>
            <person name="Daum C."/>
            <person name="Ng V."/>
            <person name="Clum A."/>
            <person name="Ohm R."/>
            <person name="Martin F."/>
            <person name="Silar P."/>
            <person name="Natvig D."/>
            <person name="Lalanne C."/>
            <person name="Gautier V."/>
            <person name="Ament-Velasquez S.L."/>
            <person name="Kruys A."/>
            <person name="Hutchinson M.I."/>
            <person name="Powell A.J."/>
            <person name="Barry K."/>
            <person name="Miller A.N."/>
            <person name="Grigoriev I.V."/>
            <person name="Debuchy R."/>
            <person name="Gladieux P."/>
            <person name="Thoren M.H."/>
            <person name="Johannesson H."/>
        </authorList>
    </citation>
    <scope>NUCLEOTIDE SEQUENCE</scope>
    <source>
        <strain evidence="3">CBS 141.50</strain>
    </source>
</reference>
<comment type="caution">
    <text evidence="3">The sequence shown here is derived from an EMBL/GenBank/DDBJ whole genome shotgun (WGS) entry which is preliminary data.</text>
</comment>
<evidence type="ECO:0000256" key="1">
    <source>
        <dbReference type="SAM" id="Coils"/>
    </source>
</evidence>
<dbReference type="GeneID" id="87816727"/>
<keyword evidence="1" id="KW-0175">Coiled coil</keyword>
<feature type="compositionally biased region" description="Polar residues" evidence="2">
    <location>
        <begin position="180"/>
        <end position="191"/>
    </location>
</feature>
<dbReference type="EMBL" id="MU853570">
    <property type="protein sequence ID" value="KAK4145198.1"/>
    <property type="molecule type" value="Genomic_DNA"/>
</dbReference>
<feature type="region of interest" description="Disordered" evidence="2">
    <location>
        <begin position="177"/>
        <end position="241"/>
    </location>
</feature>
<feature type="region of interest" description="Disordered" evidence="2">
    <location>
        <begin position="616"/>
        <end position="684"/>
    </location>
</feature>
<dbReference type="RefSeq" id="XP_062638569.1">
    <property type="nucleotide sequence ID" value="XM_062780114.1"/>
</dbReference>
<feature type="compositionally biased region" description="Basic and acidic residues" evidence="2">
    <location>
        <begin position="94"/>
        <end position="106"/>
    </location>
</feature>
<keyword evidence="4" id="KW-1185">Reference proteome</keyword>
<feature type="compositionally biased region" description="Basic and acidic residues" evidence="2">
    <location>
        <begin position="272"/>
        <end position="284"/>
    </location>
</feature>
<organism evidence="3 4">
    <name type="scientific">Dichotomopilus funicola</name>
    <dbReference type="NCBI Taxonomy" id="1934379"/>
    <lineage>
        <taxon>Eukaryota</taxon>
        <taxon>Fungi</taxon>
        <taxon>Dikarya</taxon>
        <taxon>Ascomycota</taxon>
        <taxon>Pezizomycotina</taxon>
        <taxon>Sordariomycetes</taxon>
        <taxon>Sordariomycetidae</taxon>
        <taxon>Sordariales</taxon>
        <taxon>Chaetomiaceae</taxon>
        <taxon>Dichotomopilus</taxon>
    </lineage>
</organism>
<feature type="compositionally biased region" description="Acidic residues" evidence="2">
    <location>
        <begin position="292"/>
        <end position="311"/>
    </location>
</feature>
<feature type="compositionally biased region" description="Polar residues" evidence="2">
    <location>
        <begin position="629"/>
        <end position="650"/>
    </location>
</feature>
<accession>A0AAN6V5E0</accession>
<feature type="region of interest" description="Disordered" evidence="2">
    <location>
        <begin position="1"/>
        <end position="160"/>
    </location>
</feature>
<gene>
    <name evidence="3" type="ORF">C8A04DRAFT_26953</name>
</gene>
<name>A0AAN6V5E0_9PEZI</name>
<protein>
    <submittedName>
        <fullName evidence="3">Uncharacterized protein</fullName>
    </submittedName>
</protein>
<dbReference type="AlphaFoldDB" id="A0AAN6V5E0"/>
<feature type="compositionally biased region" description="Basic and acidic residues" evidence="2">
    <location>
        <begin position="14"/>
        <end position="32"/>
    </location>
</feature>
<reference evidence="3" key="1">
    <citation type="journal article" date="2023" name="Mol. Phylogenet. Evol.">
        <title>Genome-scale phylogeny and comparative genomics of the fungal order Sordariales.</title>
        <authorList>
            <person name="Hensen N."/>
            <person name="Bonometti L."/>
            <person name="Westerberg I."/>
            <person name="Brannstrom I.O."/>
            <person name="Guillou S."/>
            <person name="Cros-Aarteil S."/>
            <person name="Calhoun S."/>
            <person name="Haridas S."/>
            <person name="Kuo A."/>
            <person name="Mondo S."/>
            <person name="Pangilinan J."/>
            <person name="Riley R."/>
            <person name="LaButti K."/>
            <person name="Andreopoulos B."/>
            <person name="Lipzen A."/>
            <person name="Chen C."/>
            <person name="Yan M."/>
            <person name="Daum C."/>
            <person name="Ng V."/>
            <person name="Clum A."/>
            <person name="Steindorff A."/>
            <person name="Ohm R.A."/>
            <person name="Martin F."/>
            <person name="Silar P."/>
            <person name="Natvig D.O."/>
            <person name="Lalanne C."/>
            <person name="Gautier V."/>
            <person name="Ament-Velasquez S.L."/>
            <person name="Kruys A."/>
            <person name="Hutchinson M.I."/>
            <person name="Powell A.J."/>
            <person name="Barry K."/>
            <person name="Miller A.N."/>
            <person name="Grigoriev I.V."/>
            <person name="Debuchy R."/>
            <person name="Gladieux P."/>
            <person name="Hiltunen Thoren M."/>
            <person name="Johannesson H."/>
        </authorList>
    </citation>
    <scope>NUCLEOTIDE SEQUENCE</scope>
    <source>
        <strain evidence="3">CBS 141.50</strain>
    </source>
</reference>
<feature type="region of interest" description="Disordered" evidence="2">
    <location>
        <begin position="256"/>
        <end position="312"/>
    </location>
</feature>
<proteinExistence type="predicted"/>
<evidence type="ECO:0000313" key="3">
    <source>
        <dbReference type="EMBL" id="KAK4145198.1"/>
    </source>
</evidence>
<evidence type="ECO:0000256" key="2">
    <source>
        <dbReference type="SAM" id="MobiDB-lite"/>
    </source>
</evidence>
<sequence length="738" mass="81948">MPVTTRSGAAPTTRGERHSGDSNDSGHGRDSSDGSDSNESIPAQHSRRRPQPQGPVTLSVRPRQKAEPEQHFAKNRKRPSDATAEQSHRKHPKREADARQMRRAQSDGEDAGVDAALHATAARPRRRNEGSVPTTRQPQPQNQMIAKKTATRGRDIRVRRLRRNVQSVEILGNLGLRATPVQTGAAYSTPGTPEPRDGHAGGSTNGDGSDPAGSPELQSSATRRRTRNIPSDIYDVPEDDDNELSDLAAERLSKAGKNVISTQPWPNQAPEGHSRLEESQDSKSDSGPSASSDEDWEGLGDLDVDDSDEEQLPNHEIVVRPYVEREHLVSINCRQVNNLLDIMGKEGWVGRSRWIAELDAARARTRLGGSIFAHLDAIGDVLEDVPSALDLKAQSEILSKNQRLLGKVMAKLDKTLTTMERWATDMALREKNKATEKRAQAFGSDLLTLAIPMAVLVLRITFSLGVTRPDSLSSVAVPSDGRFTWTTIQYLMVISGWLSRLEALSKPYWGKPASGPAGDPETMQENQAKFAALLQKWRHHLRQQVDEANAELDRARELREKQARDRRIREQKARGQEQQWAQEQVSHDAWMRSFGVVTAQARPMAAKFQQALARRPVPPTYPVPPRLSVESNSRSSDYTTARPTPSSSIPAQLPPAPMSILSSSPEPEFESGLEEEGHPWDEEETEWFLAELKRPNRSRGYLDVCADALNRSLEEVVAYKERLEREGYYRSPGPSSPR</sequence>
<dbReference type="Proteomes" id="UP001302676">
    <property type="component" value="Unassembled WGS sequence"/>
</dbReference>
<feature type="coiled-coil region" evidence="1">
    <location>
        <begin position="538"/>
        <end position="565"/>
    </location>
</feature>